<organism evidence="9 10">
    <name type="scientific">Sporomusa termitida</name>
    <dbReference type="NCBI Taxonomy" id="2377"/>
    <lineage>
        <taxon>Bacteria</taxon>
        <taxon>Bacillati</taxon>
        <taxon>Bacillota</taxon>
        <taxon>Negativicutes</taxon>
        <taxon>Selenomonadales</taxon>
        <taxon>Sporomusaceae</taxon>
        <taxon>Sporomusa</taxon>
    </lineage>
</organism>
<evidence type="ECO:0000313" key="9">
    <source>
        <dbReference type="EMBL" id="QDR83044.1"/>
    </source>
</evidence>
<feature type="transmembrane region" description="Helical" evidence="8">
    <location>
        <begin position="125"/>
        <end position="148"/>
    </location>
</feature>
<keyword evidence="4 8" id="KW-0812">Transmembrane</keyword>
<evidence type="ECO:0000256" key="5">
    <source>
        <dbReference type="ARBA" id="ARBA00022989"/>
    </source>
</evidence>
<dbReference type="AlphaFoldDB" id="A0A517E0A9"/>
<dbReference type="Proteomes" id="UP000320776">
    <property type="component" value="Chromosome"/>
</dbReference>
<feature type="binding site" evidence="7">
    <location>
        <position position="184"/>
    </location>
    <ligand>
        <name>Zn(2+)</name>
        <dbReference type="ChEBI" id="CHEBI:29105"/>
    </ligand>
</feature>
<reference evidence="9 10" key="1">
    <citation type="submission" date="2019-02" db="EMBL/GenBank/DDBJ databases">
        <title>Closed genome of Sporomusa termitida DSM 4440.</title>
        <authorList>
            <person name="Poehlein A."/>
            <person name="Daniel R."/>
        </authorList>
    </citation>
    <scope>NUCLEOTIDE SEQUENCE [LARGE SCALE GENOMIC DNA]</scope>
    <source>
        <strain evidence="9 10">DSM 4440</strain>
    </source>
</reference>
<dbReference type="GO" id="GO:0140911">
    <property type="term" value="F:pore-forming activity"/>
    <property type="evidence" value="ECO:0007669"/>
    <property type="project" value="InterPro"/>
</dbReference>
<gene>
    <name evidence="9" type="ORF">SPTER_45150</name>
</gene>
<keyword evidence="10" id="KW-1185">Reference proteome</keyword>
<evidence type="ECO:0008006" key="11">
    <source>
        <dbReference type="Google" id="ProtNLM"/>
    </source>
</evidence>
<evidence type="ECO:0000256" key="8">
    <source>
        <dbReference type="SAM" id="Phobius"/>
    </source>
</evidence>
<feature type="transmembrane region" description="Helical" evidence="8">
    <location>
        <begin position="34"/>
        <end position="54"/>
    </location>
</feature>
<dbReference type="PANTHER" id="PTHR20855:SF3">
    <property type="entry name" value="LD03007P"/>
    <property type="match status" value="1"/>
</dbReference>
<evidence type="ECO:0000313" key="10">
    <source>
        <dbReference type="Proteomes" id="UP000320776"/>
    </source>
</evidence>
<evidence type="ECO:0000256" key="3">
    <source>
        <dbReference type="ARBA" id="ARBA00022475"/>
    </source>
</evidence>
<dbReference type="RefSeq" id="WP_144352364.1">
    <property type="nucleotide sequence ID" value="NZ_CP036259.1"/>
</dbReference>
<protein>
    <recommendedName>
        <fullName evidence="11">Channel protein, hemolysin III family</fullName>
    </recommendedName>
</protein>
<evidence type="ECO:0000256" key="7">
    <source>
        <dbReference type="PIRSR" id="PIRSR604254-1"/>
    </source>
</evidence>
<feature type="transmembrane region" description="Helical" evidence="8">
    <location>
        <begin position="75"/>
        <end position="93"/>
    </location>
</feature>
<keyword evidence="7" id="KW-0479">Metal-binding</keyword>
<dbReference type="PANTHER" id="PTHR20855">
    <property type="entry name" value="ADIPOR/PROGESTIN RECEPTOR-RELATED"/>
    <property type="match status" value="1"/>
</dbReference>
<evidence type="ECO:0000256" key="6">
    <source>
        <dbReference type="ARBA" id="ARBA00023136"/>
    </source>
</evidence>
<dbReference type="GO" id="GO:0005886">
    <property type="term" value="C:plasma membrane"/>
    <property type="evidence" value="ECO:0007669"/>
    <property type="project" value="UniProtKB-SubCell"/>
</dbReference>
<dbReference type="InterPro" id="IPR004254">
    <property type="entry name" value="AdipoR/HlyIII-related"/>
</dbReference>
<sequence>MEERLNAVTHGIGTAMAVGGLVVLIAAAQLYGTVWHLVSFSIYGVSLVLLYLASTLYHSFTDEKLKYIFKIADHAAIYLLIAGTYTPFTLVVLHGALGWTVFGVIWGLALVGIFYKIFYAGRFKILSTICYLIMGWLMVICIKPLILILPTMGIGWLLAGGLLYTVGAGVYLWRRLPYNHAVWHIFVLAGSICHFVAVFFYILPIPISS</sequence>
<dbReference type="Pfam" id="PF03006">
    <property type="entry name" value="HlyIII"/>
    <property type="match status" value="1"/>
</dbReference>
<keyword evidence="5 8" id="KW-1133">Transmembrane helix</keyword>
<name>A0A517E0A9_9FIRM</name>
<accession>A0A517E0A9</accession>
<keyword evidence="6 8" id="KW-0472">Membrane</keyword>
<keyword evidence="7" id="KW-0862">Zinc</keyword>
<proteinExistence type="inferred from homology"/>
<evidence type="ECO:0000256" key="1">
    <source>
        <dbReference type="ARBA" id="ARBA00004651"/>
    </source>
</evidence>
<feature type="binding site" evidence="7">
    <location>
        <position position="58"/>
    </location>
    <ligand>
        <name>Zn(2+)</name>
        <dbReference type="ChEBI" id="CHEBI:29105"/>
    </ligand>
</feature>
<feature type="transmembrane region" description="Helical" evidence="8">
    <location>
        <begin position="154"/>
        <end position="173"/>
    </location>
</feature>
<feature type="transmembrane region" description="Helical" evidence="8">
    <location>
        <begin position="7"/>
        <end position="28"/>
    </location>
</feature>
<evidence type="ECO:0000256" key="2">
    <source>
        <dbReference type="ARBA" id="ARBA00008488"/>
    </source>
</evidence>
<comment type="similarity">
    <text evidence="2">Belongs to the UPF0073 (Hly-III) family.</text>
</comment>
<comment type="subcellular location">
    <subcellularLocation>
        <location evidence="1">Cell membrane</location>
        <topology evidence="1">Multi-pass membrane protein</topology>
    </subcellularLocation>
</comment>
<dbReference type="EMBL" id="CP036259">
    <property type="protein sequence ID" value="QDR83044.1"/>
    <property type="molecule type" value="Genomic_DNA"/>
</dbReference>
<dbReference type="KEGG" id="sted:SPTER_45150"/>
<dbReference type="GO" id="GO:0046872">
    <property type="term" value="F:metal ion binding"/>
    <property type="evidence" value="ECO:0007669"/>
    <property type="project" value="UniProtKB-KW"/>
</dbReference>
<feature type="transmembrane region" description="Helical" evidence="8">
    <location>
        <begin position="185"/>
        <end position="207"/>
    </location>
</feature>
<feature type="transmembrane region" description="Helical" evidence="8">
    <location>
        <begin position="99"/>
        <end position="118"/>
    </location>
</feature>
<feature type="binding site" evidence="7">
    <location>
        <position position="180"/>
    </location>
    <ligand>
        <name>Zn(2+)</name>
        <dbReference type="ChEBI" id="CHEBI:29105"/>
    </ligand>
</feature>
<dbReference type="OrthoDB" id="9813689at2"/>
<dbReference type="NCBIfam" id="TIGR01065">
    <property type="entry name" value="hlyIII"/>
    <property type="match status" value="1"/>
</dbReference>
<keyword evidence="3" id="KW-1003">Cell membrane</keyword>
<dbReference type="InterPro" id="IPR005744">
    <property type="entry name" value="Hy-lIII"/>
</dbReference>
<evidence type="ECO:0000256" key="4">
    <source>
        <dbReference type="ARBA" id="ARBA00022692"/>
    </source>
</evidence>